<dbReference type="EMBL" id="CP000733">
    <property type="protein sequence ID" value="ABS77126.1"/>
    <property type="molecule type" value="Genomic_DNA"/>
</dbReference>
<evidence type="ECO:0000313" key="1">
    <source>
        <dbReference type="EMBL" id="ABS77126.1"/>
    </source>
</evidence>
<reference evidence="1 2" key="1">
    <citation type="journal article" date="2009" name="Infect. Immun.">
        <title>Comparative genomics reveal extensive transposon-mediated genomic plasticity and diversity among potential effector proteins within the genus Coxiella.</title>
        <authorList>
            <person name="Beare P.A."/>
            <person name="Unsworth N."/>
            <person name="Andoh M."/>
            <person name="Voth D.E."/>
            <person name="Omsland A."/>
            <person name="Gilk S.D."/>
            <person name="Williams K.P."/>
            <person name="Sobral B.W."/>
            <person name="Kupko J.J.III."/>
            <person name="Porcella S.F."/>
            <person name="Samuel J.E."/>
            <person name="Heinzen R.A."/>
        </authorList>
    </citation>
    <scope>NUCLEOTIDE SEQUENCE [LARGE SCALE GENOMIC DNA]</scope>
    <source>
        <strain evidence="1 2">Dugway 5J108-111</strain>
    </source>
</reference>
<evidence type="ECO:0000313" key="2">
    <source>
        <dbReference type="Proteomes" id="UP000008555"/>
    </source>
</evidence>
<dbReference type="HOGENOM" id="CLU_448132_0_0_6"/>
<protein>
    <submittedName>
        <fullName evidence="1">Uncharacterized protein</fullName>
    </submittedName>
</protein>
<dbReference type="KEGG" id="cbd:CBUD_0008"/>
<organism evidence="1 2">
    <name type="scientific">Coxiella burnetii (strain Dugway 5J108-111)</name>
    <dbReference type="NCBI Taxonomy" id="434922"/>
    <lineage>
        <taxon>Bacteria</taxon>
        <taxon>Pseudomonadati</taxon>
        <taxon>Pseudomonadota</taxon>
        <taxon>Gammaproteobacteria</taxon>
        <taxon>Legionellales</taxon>
        <taxon>Coxiellaceae</taxon>
        <taxon>Coxiella</taxon>
    </lineage>
</organism>
<accession>A9KEV4</accession>
<gene>
    <name evidence="1" type="ordered locus">CBUD_0008</name>
</gene>
<name>A9KEV4_COXBN</name>
<dbReference type="AlphaFoldDB" id="A9KEV4"/>
<proteinExistence type="predicted"/>
<sequence>MGKEKRKPQEEKVEKRARGLRTCNEVAHQASRLIDAINAGKTILDFLQEEEKDFIEFLSPIVEEEDEHKGENVLGRVVMVTGKRVNEALARHFMTLSPEEKERFVDLLGANAESGPRAGKNVLGWLSSVGEKNGGPALLNALAKYVESAPPGQLLDKWLPLLRETARGGELVGVNTLGVIAGAAEVGHPALLNALAKNFEKVPPKQLLNRLLPLLQKTVQGEGSYRGMNTVGVIAKAAACGFPAFLNTITEALMCLKPISRSSLLHQGPPGSRAVDSTLSAAARNNRVQRFEWLLCCSKITCRSNTPGSRYVRYVLPVLHAANQIIESISPPWAQEEKEELASREITSEELTQLENTRSNFLAGPMHPPLKTNLISTVFSKLQQHIDQTTFLNILAKAVPNFIGDYELVRLYVDYLILVSSDFSGEQKIRYQRCAFAKLKEITFYDYHESDSPLWERLIARVMEDVCQKHYTSDDFEFLCEKIITEVRTLFDSSPDPAFDYNSLIKECEEYVKKLEAEESKKEEKKNPSAFFPSSQPSKVIPSYLEAMKWNLK</sequence>
<dbReference type="Proteomes" id="UP000008555">
    <property type="component" value="Chromosome"/>
</dbReference>
<dbReference type="RefSeq" id="WP_011996358.1">
    <property type="nucleotide sequence ID" value="NC_009727.1"/>
</dbReference>